<gene>
    <name evidence="2" type="ORF">PAPYR_2750</name>
</gene>
<dbReference type="Proteomes" id="UP001141327">
    <property type="component" value="Unassembled WGS sequence"/>
</dbReference>
<evidence type="ECO:0000313" key="2">
    <source>
        <dbReference type="EMBL" id="KAJ4460908.1"/>
    </source>
</evidence>
<evidence type="ECO:0000256" key="1">
    <source>
        <dbReference type="SAM" id="MobiDB-lite"/>
    </source>
</evidence>
<feature type="compositionally biased region" description="Low complexity" evidence="1">
    <location>
        <begin position="98"/>
        <end position="116"/>
    </location>
</feature>
<proteinExistence type="predicted"/>
<comment type="caution">
    <text evidence="2">The sequence shown here is derived from an EMBL/GenBank/DDBJ whole genome shotgun (WGS) entry which is preliminary data.</text>
</comment>
<evidence type="ECO:0000313" key="3">
    <source>
        <dbReference type="Proteomes" id="UP001141327"/>
    </source>
</evidence>
<organism evidence="2 3">
    <name type="scientific">Paratrimastix pyriformis</name>
    <dbReference type="NCBI Taxonomy" id="342808"/>
    <lineage>
        <taxon>Eukaryota</taxon>
        <taxon>Metamonada</taxon>
        <taxon>Preaxostyla</taxon>
        <taxon>Paratrimastigidae</taxon>
        <taxon>Paratrimastix</taxon>
    </lineage>
</organism>
<feature type="compositionally biased region" description="Polar residues" evidence="1">
    <location>
        <begin position="181"/>
        <end position="193"/>
    </location>
</feature>
<feature type="compositionally biased region" description="Polar residues" evidence="1">
    <location>
        <begin position="144"/>
        <end position="153"/>
    </location>
</feature>
<protein>
    <submittedName>
        <fullName evidence="2">Uncharacterized protein</fullName>
    </submittedName>
</protein>
<reference evidence="2" key="1">
    <citation type="journal article" date="2022" name="bioRxiv">
        <title>Genomics of Preaxostyla Flagellates Illuminates Evolutionary Transitions and the Path Towards Mitochondrial Loss.</title>
        <authorList>
            <person name="Novak L.V.F."/>
            <person name="Treitli S.C."/>
            <person name="Pyrih J."/>
            <person name="Halakuc P."/>
            <person name="Pipaliya S.V."/>
            <person name="Vacek V."/>
            <person name="Brzon O."/>
            <person name="Soukal P."/>
            <person name="Eme L."/>
            <person name="Dacks J.B."/>
            <person name="Karnkowska A."/>
            <person name="Elias M."/>
            <person name="Hampl V."/>
        </authorList>
    </citation>
    <scope>NUCLEOTIDE SEQUENCE</scope>
    <source>
        <strain evidence="2">RCP-MX</strain>
    </source>
</reference>
<dbReference type="EMBL" id="JAPMOS010000010">
    <property type="protein sequence ID" value="KAJ4460908.1"/>
    <property type="molecule type" value="Genomic_DNA"/>
</dbReference>
<feature type="compositionally biased region" description="Low complexity" evidence="1">
    <location>
        <begin position="41"/>
        <end position="67"/>
    </location>
</feature>
<name>A0ABQ8URF4_9EUKA</name>
<keyword evidence="3" id="KW-1185">Reference proteome</keyword>
<feature type="region of interest" description="Disordered" evidence="1">
    <location>
        <begin position="1"/>
        <end position="209"/>
    </location>
</feature>
<feature type="region of interest" description="Disordered" evidence="1">
    <location>
        <begin position="231"/>
        <end position="253"/>
    </location>
</feature>
<sequence length="253" mass="26938">MAFGWSSTHAYTTPASPHDVAAFEERLKRSRRDKASPPPRSTSTSPGGTSPRASALPPGPLADLAAAYSDDVGPAARPSRIERAHPRTPQQPPPPPAYARQAAAAPPALAEWGAQATQAGLQLGPHGIFERTRSRMTGAGVRQNCPQELSTHPTCEKPFSGDPWQSARSVPPDRNAARGGTSLSDLQQVTSRAHNPDPPPNGEEEEEDECMRLCLRVVIPCGHILYRRQPASPMRAGHAGLDSGPPNIRATAK</sequence>
<accession>A0ABQ8URF4</accession>
<feature type="compositionally biased region" description="Polar residues" evidence="1">
    <location>
        <begin position="1"/>
        <end position="15"/>
    </location>
</feature>